<evidence type="ECO:0000313" key="4">
    <source>
        <dbReference type="Proteomes" id="UP000005289"/>
    </source>
</evidence>
<dbReference type="HOGENOM" id="CLU_069054_4_2_6"/>
<evidence type="ECO:0000259" key="2">
    <source>
        <dbReference type="Pfam" id="PF01521"/>
    </source>
</evidence>
<dbReference type="SUPFAM" id="SSF89360">
    <property type="entry name" value="HesB-like domain"/>
    <property type="match status" value="1"/>
</dbReference>
<dbReference type="GO" id="GO:0051537">
    <property type="term" value="F:2 iron, 2 sulfur cluster binding"/>
    <property type="evidence" value="ECO:0007669"/>
    <property type="project" value="TreeGrafter"/>
</dbReference>
<dbReference type="InterPro" id="IPR000361">
    <property type="entry name" value="ATAP_core_dom"/>
</dbReference>
<keyword evidence="4" id="KW-1185">Reference proteome</keyword>
<reference evidence="3 4" key="1">
    <citation type="submission" date="2013-12" db="EMBL/GenBank/DDBJ databases">
        <authorList>
            <consortium name="DOE Joint Genome Institute"/>
            <person name="Muyzer G."/>
            <person name="Huntemann M."/>
            <person name="Han J."/>
            <person name="Chen A."/>
            <person name="Kyrpides N."/>
            <person name="Mavromatis K."/>
            <person name="Markowitz V."/>
            <person name="Palaniappan K."/>
            <person name="Ivanova N."/>
            <person name="Schaumberg A."/>
            <person name="Pati A."/>
            <person name="Liolios K."/>
            <person name="Nordberg H.P."/>
            <person name="Cantor M.N."/>
            <person name="Hua S.X."/>
            <person name="Woyke T."/>
        </authorList>
    </citation>
    <scope>NUCLEOTIDE SEQUENCE [LARGE SCALE GENOMIC DNA]</scope>
    <source>
        <strain evidence="3 4">ARh 1</strain>
    </source>
</reference>
<dbReference type="InterPro" id="IPR035903">
    <property type="entry name" value="HesB-like_dom_sf"/>
</dbReference>
<dbReference type="PANTHER" id="PTHR10072">
    <property type="entry name" value="IRON-SULFUR CLUSTER ASSEMBLY PROTEIN"/>
    <property type="match status" value="1"/>
</dbReference>
<name>W0DLG1_9GAMM</name>
<protein>
    <submittedName>
        <fullName evidence="3">Fe-S cluster assembly scaffold protein</fullName>
    </submittedName>
</protein>
<feature type="domain" description="Core" evidence="2">
    <location>
        <begin position="58"/>
        <end position="157"/>
    </location>
</feature>
<accession>W0DLG1</accession>
<organism evidence="3 4">
    <name type="scientific">Thioalkalivibrio paradoxus ARh 1</name>
    <dbReference type="NCBI Taxonomy" id="713585"/>
    <lineage>
        <taxon>Bacteria</taxon>
        <taxon>Pseudomonadati</taxon>
        <taxon>Pseudomonadota</taxon>
        <taxon>Gammaproteobacteria</taxon>
        <taxon>Chromatiales</taxon>
        <taxon>Ectothiorhodospiraceae</taxon>
        <taxon>Thioalkalivibrio</taxon>
    </lineage>
</organism>
<dbReference type="Proteomes" id="UP000005289">
    <property type="component" value="Chromosome"/>
</dbReference>
<proteinExistence type="inferred from homology"/>
<dbReference type="NCBIfam" id="TIGR00049">
    <property type="entry name" value="iron-sulfur cluster assembly accessory protein"/>
    <property type="match status" value="1"/>
</dbReference>
<dbReference type="Gene3D" id="2.60.300.12">
    <property type="entry name" value="HesB-like domain"/>
    <property type="match status" value="1"/>
</dbReference>
<comment type="similarity">
    <text evidence="1">Belongs to the HesB/IscA family.</text>
</comment>
<dbReference type="GO" id="GO:0005829">
    <property type="term" value="C:cytosol"/>
    <property type="evidence" value="ECO:0007669"/>
    <property type="project" value="TreeGrafter"/>
</dbReference>
<dbReference type="PANTHER" id="PTHR10072:SF41">
    <property type="entry name" value="IRON-SULFUR CLUSTER ASSEMBLY 1 HOMOLOG, MITOCHONDRIAL"/>
    <property type="match status" value="1"/>
</dbReference>
<dbReference type="InterPro" id="IPR016092">
    <property type="entry name" value="ATAP"/>
</dbReference>
<gene>
    <name evidence="3" type="ORF">THITH_07315</name>
</gene>
<dbReference type="AlphaFoldDB" id="W0DLG1"/>
<dbReference type="InterPro" id="IPR050322">
    <property type="entry name" value="Fe-S_cluster_asmbl/transfer"/>
</dbReference>
<evidence type="ECO:0000313" key="3">
    <source>
        <dbReference type="EMBL" id="AHE98102.1"/>
    </source>
</evidence>
<dbReference type="KEGG" id="tti:THITH_07315"/>
<dbReference type="GO" id="GO:0016226">
    <property type="term" value="P:iron-sulfur cluster assembly"/>
    <property type="evidence" value="ECO:0007669"/>
    <property type="project" value="InterPro"/>
</dbReference>
<evidence type="ECO:0000256" key="1">
    <source>
        <dbReference type="ARBA" id="ARBA00006718"/>
    </source>
</evidence>
<dbReference type="STRING" id="713585.THITH_07315"/>
<dbReference type="EMBL" id="CP007029">
    <property type="protein sequence ID" value="AHE98102.1"/>
    <property type="molecule type" value="Genomic_DNA"/>
</dbReference>
<dbReference type="Pfam" id="PF01521">
    <property type="entry name" value="Fe-S_biosyn"/>
    <property type="match status" value="1"/>
</dbReference>
<sequence>MCDGPCQVKGAARAATGGSNPGATAWLTNDQENLQMNATVIETRDNTADVPAAERVKATDKAVRHILKQMETDPSAIGFRLEVKRTGCSGWMYVVDLAREPRDDDLIFNVADGLDIFVDKKSFEFVHGTEIDFVSEGLTRHLVFNNPNVTAECGCGESFSID</sequence>